<accession>A0ABD6FGL2</accession>
<dbReference type="SUPFAM" id="SSF51735">
    <property type="entry name" value="NAD(P)-binding Rossmann-fold domains"/>
    <property type="match status" value="1"/>
</dbReference>
<name>A0ABD6FGL2_9PSEU</name>
<dbReference type="AlphaFoldDB" id="A0ABD6FGL2"/>
<dbReference type="Gene3D" id="3.40.50.720">
    <property type="entry name" value="NAD(P)-binding Rossmann-like Domain"/>
    <property type="match status" value="1"/>
</dbReference>
<feature type="region of interest" description="Disordered" evidence="1">
    <location>
        <begin position="120"/>
        <end position="169"/>
    </location>
</feature>
<feature type="compositionally biased region" description="Basic and acidic residues" evidence="1">
    <location>
        <begin position="124"/>
        <end position="136"/>
    </location>
</feature>
<comment type="caution">
    <text evidence="2">The sequence shown here is derived from an EMBL/GenBank/DDBJ whole genome shotgun (WGS) entry which is preliminary data.</text>
</comment>
<evidence type="ECO:0000313" key="3">
    <source>
        <dbReference type="Proteomes" id="UP000249324"/>
    </source>
</evidence>
<dbReference type="Proteomes" id="UP000249324">
    <property type="component" value="Unassembled WGS sequence"/>
</dbReference>
<gene>
    <name evidence="2" type="ORF">DIU77_010200</name>
</gene>
<reference evidence="2 3" key="1">
    <citation type="journal article" date="2021" name="BMC Genomics">
        <title>Genome-resolved metagenome and metatranscriptome analyses of thermophilic composting reveal key bacterial players and their metabolic interactions.</title>
        <authorList>
            <person name="Braga L.P.P."/>
            <person name="Pereira R.V."/>
            <person name="Martins L.F."/>
            <person name="Moura L.M.S."/>
            <person name="Sanchez F.B."/>
            <person name="Patane J.S.L."/>
            <person name="da Silva A.M."/>
            <person name="Setubal J.C."/>
        </authorList>
    </citation>
    <scope>NUCLEOTIDE SEQUENCE [LARGE SCALE GENOMIC DNA]</scope>
    <source>
        <strain evidence="2">ZC4RG45</strain>
    </source>
</reference>
<organism evidence="2 3">
    <name type="scientific">Thermocrispum agreste</name>
    <dbReference type="NCBI Taxonomy" id="37925"/>
    <lineage>
        <taxon>Bacteria</taxon>
        <taxon>Bacillati</taxon>
        <taxon>Actinomycetota</taxon>
        <taxon>Actinomycetes</taxon>
        <taxon>Pseudonocardiales</taxon>
        <taxon>Pseudonocardiaceae</taxon>
        <taxon>Thermocrispum</taxon>
    </lineage>
</organism>
<sequence>MLAGVHARLADGAHLADDKRVADGARVAGPRADLTEPGVPEQVTAAGVREFGYLGGLICNQALAGADGAIPELIVEHLDRHWAVDARATILLAQAFADQHEEGRSASVVFLTVRAGARPGARASEVRGDEGGDRRVPRPSRISWPIAESGSAPSIRTPQDTRPGPVDTG</sequence>
<protein>
    <submittedName>
        <fullName evidence="2">Uncharacterized protein</fullName>
    </submittedName>
</protein>
<dbReference type="InterPro" id="IPR036291">
    <property type="entry name" value="NAD(P)-bd_dom_sf"/>
</dbReference>
<feature type="compositionally biased region" description="Polar residues" evidence="1">
    <location>
        <begin position="151"/>
        <end position="160"/>
    </location>
</feature>
<dbReference type="EMBL" id="QGUI02000112">
    <property type="protein sequence ID" value="MFO7192598.1"/>
    <property type="molecule type" value="Genomic_DNA"/>
</dbReference>
<evidence type="ECO:0000256" key="1">
    <source>
        <dbReference type="SAM" id="MobiDB-lite"/>
    </source>
</evidence>
<proteinExistence type="predicted"/>
<evidence type="ECO:0000313" key="2">
    <source>
        <dbReference type="EMBL" id="MFO7192598.1"/>
    </source>
</evidence>